<evidence type="ECO:0000313" key="9">
    <source>
        <dbReference type="EMBL" id="KAG0330297.1"/>
    </source>
</evidence>
<feature type="compositionally biased region" description="Basic and acidic residues" evidence="7">
    <location>
        <begin position="891"/>
        <end position="907"/>
    </location>
</feature>
<dbReference type="EMBL" id="JAAAIP010000004">
    <property type="protein sequence ID" value="KAG0330297.1"/>
    <property type="molecule type" value="Genomic_DNA"/>
</dbReference>
<dbReference type="PANTHER" id="PTHR12270">
    <property type="entry name" value="GLYCOSYLTRANSFERASE-RELATED"/>
    <property type="match status" value="1"/>
</dbReference>
<sequence length="1057" mass="119239">MFKKRFTKKKPDSDDDHPTSPTITVSVPQDALGILSPTTSLTSISSRSSTANDTAKETWSHTDYRPVQPHQPWKPWDPQKLGRTSQSGPTFSSPPLASGTTFFSTTGSTKVNPRPMLHLSNVVSGSNSSGVAVNSGTGSTPNTPNSTAGRHRQHQQQQQQQQQPVEAQLWNADLTATSPLSPARPRYIPAIAGSGAYPRASPRPGTSITSAQTNRLYEGARKTRTGFGNAAHEDSTATLGLSDTYSPSIRRNNNLEVRKKDQHHSQQDHLEPGYRQHQRYPLILTDPKRVVKARLFCLRQNRRLHPCVRLVVLLFLAGSVCYTTLHLIFRDSNSKDRLRKSMEYTEQQLKIRRILGQSATKKRVVSAFDVDAQQYSVHQWELETFDINNSKAIVHINEDYMLSKAFSGAMQPTRVIPFYFRASFMDEDEDEDNDYREGDEDGPSGSQNAKTPSFAELPPVKVDPSLVTITTLITPDRYGVFLKLVKQYRGPISVATHIKKGEDQDRLFHELNAFFQKHAILRKYVDLHVIVDGVDLQLNMWRNIARMFARTDYFMMLDVDFHIPSSLKNNLHRDPRIRELLSSGAALVIPAFEYSLEHDPKDSRYFPDTKADLIPLLERNHIRVFHDSFPPGHAATDTARWIKMSKRSSETEEHRWGSISPPRGRAGFDGDYDMSNRIQEDGDEDDDARFLAEGVGPITEEEKEAYLELEASGERPYKITAFEPKYEPYIVLKREGTHWCDERFVGYGANKAACLFEIYISGIDFWVMPQDFLIHQYHDYPTTNRKNGRILNKQLFVHFQQEICYGTLQRMIATGEWYTTKADNLRHQCSAFDNFLKSADELAQDYESQHPGSLLEEAVFVADLSGRKTEERSRLAHSLNKPNQSQDQDENERLNDDRSGDRYDSRGHGKAALGEQIVDDEEHQDPFMSRPKGKVWGGIQPKTYYVPPPPMDEDGIPIDGIDIDAMLEGSVNVGADEAQVRHDVAAEEGGSWHKQDGSVLEEGVGSKDMGHEGGQTGQWLDKDAYRFQAGGSEHSTDSFEDAAEKLEGTFRVIGAST</sequence>
<keyword evidence="2 8" id="KW-0812">Transmembrane</keyword>
<feature type="region of interest" description="Disordered" evidence="7">
    <location>
        <begin position="429"/>
        <end position="457"/>
    </location>
</feature>
<feature type="compositionally biased region" description="Low complexity" evidence="7">
    <location>
        <begin position="36"/>
        <end position="50"/>
    </location>
</feature>
<gene>
    <name evidence="9" type="ORF">BGZ99_005990</name>
    <name evidence="10" type="ORF">BGZ99_006005</name>
</gene>
<feature type="compositionally biased region" description="Low complexity" evidence="7">
    <location>
        <begin position="98"/>
        <end position="109"/>
    </location>
</feature>
<dbReference type="GO" id="GO:0016020">
    <property type="term" value="C:membrane"/>
    <property type="evidence" value="ECO:0007669"/>
    <property type="project" value="UniProtKB-SubCell"/>
</dbReference>
<feature type="compositionally biased region" description="Basic and acidic residues" evidence="7">
    <location>
        <begin position="9"/>
        <end position="18"/>
    </location>
</feature>
<reference evidence="10" key="1">
    <citation type="journal article" date="2020" name="Fungal Divers.">
        <title>Resolving the Mortierellaceae phylogeny through synthesis of multi-gene phylogenetics and phylogenomics.</title>
        <authorList>
            <person name="Vandepol N."/>
            <person name="Liber J."/>
            <person name="Desiro A."/>
            <person name="Na H."/>
            <person name="Kennedy M."/>
            <person name="Barry K."/>
            <person name="Grigoriev I.V."/>
            <person name="Miller A.N."/>
            <person name="O'Donnell K."/>
            <person name="Stajich J.E."/>
            <person name="Bonito G."/>
        </authorList>
    </citation>
    <scope>NUCLEOTIDE SEQUENCE</scope>
    <source>
        <strain evidence="10">REB-010B</strain>
    </source>
</reference>
<keyword evidence="6" id="KW-0325">Glycoprotein</keyword>
<feature type="transmembrane region" description="Helical" evidence="8">
    <location>
        <begin position="308"/>
        <end position="329"/>
    </location>
</feature>
<evidence type="ECO:0000256" key="4">
    <source>
        <dbReference type="ARBA" id="ARBA00022989"/>
    </source>
</evidence>
<dbReference type="GO" id="GO:0042285">
    <property type="term" value="F:xylosyltransferase activity"/>
    <property type="evidence" value="ECO:0007669"/>
    <property type="project" value="TreeGrafter"/>
</dbReference>
<dbReference type="AlphaFoldDB" id="A0A9P6RUL6"/>
<evidence type="ECO:0000256" key="2">
    <source>
        <dbReference type="ARBA" id="ARBA00022692"/>
    </source>
</evidence>
<dbReference type="Proteomes" id="UP000738325">
    <property type="component" value="Unassembled WGS sequence"/>
</dbReference>
<feature type="compositionally biased region" description="Polar residues" evidence="7">
    <location>
        <begin position="82"/>
        <end position="95"/>
    </location>
</feature>
<dbReference type="OrthoDB" id="411524at2759"/>
<accession>A0A9P6RUL6</accession>
<feature type="compositionally biased region" description="Low complexity" evidence="7">
    <location>
        <begin position="120"/>
        <end position="139"/>
    </location>
</feature>
<keyword evidence="5 8" id="KW-0472">Membrane</keyword>
<dbReference type="PANTHER" id="PTHR12270:SF25">
    <property type="entry name" value="GLYCOSYLTRANSFERASE-LIKE PROTEIN LARGE"/>
    <property type="match status" value="1"/>
</dbReference>
<evidence type="ECO:0000256" key="1">
    <source>
        <dbReference type="ARBA" id="ARBA00004606"/>
    </source>
</evidence>
<evidence type="ECO:0000256" key="3">
    <source>
        <dbReference type="ARBA" id="ARBA00022968"/>
    </source>
</evidence>
<feature type="region of interest" description="Disordered" evidence="7">
    <location>
        <begin position="1"/>
        <end position="165"/>
    </location>
</feature>
<comment type="caution">
    <text evidence="10">The sequence shown here is derived from an EMBL/GenBank/DDBJ whole genome shotgun (WGS) entry which is preliminary data.</text>
</comment>
<evidence type="ECO:0008006" key="12">
    <source>
        <dbReference type="Google" id="ProtNLM"/>
    </source>
</evidence>
<name>A0A9P6RUL6_9FUNG</name>
<protein>
    <recommendedName>
        <fullName evidence="12">Glycosyltransferase family 49 protein</fullName>
    </recommendedName>
</protein>
<keyword evidence="4 8" id="KW-1133">Transmembrane helix</keyword>
<dbReference type="InterPro" id="IPR051292">
    <property type="entry name" value="Xyl/GlcA_transferase"/>
</dbReference>
<evidence type="ECO:0000313" key="10">
    <source>
        <dbReference type="EMBL" id="KAG0330312.1"/>
    </source>
</evidence>
<evidence type="ECO:0000256" key="5">
    <source>
        <dbReference type="ARBA" id="ARBA00023136"/>
    </source>
</evidence>
<keyword evidence="3" id="KW-0735">Signal-anchor</keyword>
<evidence type="ECO:0000256" key="7">
    <source>
        <dbReference type="SAM" id="MobiDB-lite"/>
    </source>
</evidence>
<dbReference type="GO" id="GO:0015020">
    <property type="term" value="F:glucuronosyltransferase activity"/>
    <property type="evidence" value="ECO:0007669"/>
    <property type="project" value="TreeGrafter"/>
</dbReference>
<dbReference type="Pfam" id="PF13896">
    <property type="entry name" value="Glyco_transf_49"/>
    <property type="match status" value="2"/>
</dbReference>
<keyword evidence="11" id="KW-1185">Reference proteome</keyword>
<organism evidence="10 11">
    <name type="scientific">Dissophora globulifera</name>
    <dbReference type="NCBI Taxonomy" id="979702"/>
    <lineage>
        <taxon>Eukaryota</taxon>
        <taxon>Fungi</taxon>
        <taxon>Fungi incertae sedis</taxon>
        <taxon>Mucoromycota</taxon>
        <taxon>Mortierellomycotina</taxon>
        <taxon>Mortierellomycetes</taxon>
        <taxon>Mortierellales</taxon>
        <taxon>Mortierellaceae</taxon>
        <taxon>Dissophora</taxon>
    </lineage>
</organism>
<feature type="compositionally biased region" description="Acidic residues" evidence="7">
    <location>
        <begin position="429"/>
        <end position="442"/>
    </location>
</feature>
<dbReference type="EMBL" id="JAAAIP010000004">
    <property type="protein sequence ID" value="KAG0330312.1"/>
    <property type="molecule type" value="Genomic_DNA"/>
</dbReference>
<comment type="subcellular location">
    <subcellularLocation>
        <location evidence="1">Membrane</location>
        <topology evidence="1">Single-pass type II membrane protein</topology>
    </subcellularLocation>
</comment>
<proteinExistence type="predicted"/>
<evidence type="ECO:0000256" key="8">
    <source>
        <dbReference type="SAM" id="Phobius"/>
    </source>
</evidence>
<evidence type="ECO:0000313" key="11">
    <source>
        <dbReference type="Proteomes" id="UP000738325"/>
    </source>
</evidence>
<feature type="region of interest" description="Disordered" evidence="7">
    <location>
        <begin position="871"/>
        <end position="934"/>
    </location>
</feature>
<feature type="compositionally biased region" description="Basic and acidic residues" evidence="7">
    <location>
        <begin position="54"/>
        <end position="64"/>
    </location>
</feature>
<evidence type="ECO:0000256" key="6">
    <source>
        <dbReference type="ARBA" id="ARBA00023180"/>
    </source>
</evidence>
<dbReference type="GO" id="GO:0035269">
    <property type="term" value="P:protein O-linked glycosylation via mannose"/>
    <property type="evidence" value="ECO:0007669"/>
    <property type="project" value="TreeGrafter"/>
</dbReference>